<evidence type="ECO:0000256" key="6">
    <source>
        <dbReference type="RuleBase" id="RU365089"/>
    </source>
</evidence>
<accession>A0A1S8CX53</accession>
<dbReference type="GO" id="GO:0003677">
    <property type="term" value="F:DNA binding"/>
    <property type="evidence" value="ECO:0007669"/>
    <property type="project" value="UniProtKB-UniRule"/>
</dbReference>
<dbReference type="STRING" id="1907941.BKE30_04975"/>
<comment type="caution">
    <text evidence="7">The sequence shown here is derived from an EMBL/GenBank/DDBJ whole genome shotgun (WGS) entry which is preliminary data.</text>
</comment>
<sequence length="257" mass="29704">MFSCRISCVYSKGKITHEFANTEQFRAALKRHGSFENVVKHLNFVPTDVSAILGKNFQLIGADYSGAFNKGKYNSVFRSYQNSLGQRFEINEMLLNDENNGKLTVYNEALNFDVIGHPATLQKLKGVKEQGREAIYQASTEENALKSLDIFCDQWNHQYPKIGESWRANWENIRTIFSYPAEIRHAIYTTNAIESLNSVIRHSTKKRKIFSSDDSVKKVIYLATSNAAKKWTMPIQNWRLAMNWFTIQFDDRLKDHL</sequence>
<keyword evidence="5 6" id="KW-0233">DNA recombination</keyword>
<keyword evidence="4 6" id="KW-0238">DNA-binding</keyword>
<comment type="function">
    <text evidence="1 6">Required for the transposition of the insertion element.</text>
</comment>
<dbReference type="Pfam" id="PF00872">
    <property type="entry name" value="Transposase_mut"/>
    <property type="match status" value="1"/>
</dbReference>
<comment type="similarity">
    <text evidence="2 6">Belongs to the transposase mutator family.</text>
</comment>
<evidence type="ECO:0000313" key="7">
    <source>
        <dbReference type="EMBL" id="ONG41399.1"/>
    </source>
</evidence>
<dbReference type="GO" id="GO:0006313">
    <property type="term" value="P:DNA transposition"/>
    <property type="evidence" value="ECO:0007669"/>
    <property type="project" value="UniProtKB-UniRule"/>
</dbReference>
<protein>
    <recommendedName>
        <fullName evidence="6">Mutator family transposase</fullName>
    </recommendedName>
</protein>
<dbReference type="InterPro" id="IPR001207">
    <property type="entry name" value="Transposase_mutator"/>
</dbReference>
<dbReference type="Proteomes" id="UP000192132">
    <property type="component" value="Unassembled WGS sequence"/>
</dbReference>
<keyword evidence="8" id="KW-1185">Reference proteome</keyword>
<evidence type="ECO:0000256" key="5">
    <source>
        <dbReference type="ARBA" id="ARBA00023172"/>
    </source>
</evidence>
<gene>
    <name evidence="7" type="ORF">BKE30_04975</name>
</gene>
<evidence type="ECO:0000256" key="3">
    <source>
        <dbReference type="ARBA" id="ARBA00022578"/>
    </source>
</evidence>
<keyword evidence="6" id="KW-0814">Transposable element</keyword>
<name>A0A1S8CX53_9GAMM</name>
<keyword evidence="3 6" id="KW-0815">Transposition</keyword>
<proteinExistence type="inferred from homology"/>
<dbReference type="PANTHER" id="PTHR33217">
    <property type="entry name" value="TRANSPOSASE FOR INSERTION SEQUENCE ELEMENT IS1081"/>
    <property type="match status" value="1"/>
</dbReference>
<dbReference type="GO" id="GO:0004803">
    <property type="term" value="F:transposase activity"/>
    <property type="evidence" value="ECO:0007669"/>
    <property type="project" value="UniProtKB-UniRule"/>
</dbReference>
<dbReference type="AlphaFoldDB" id="A0A1S8CX53"/>
<reference evidence="7 8" key="1">
    <citation type="submission" date="2016-10" db="EMBL/GenBank/DDBJ databases">
        <title>Draft Genome sequence of Alkanindiges sp. strain H1.</title>
        <authorList>
            <person name="Subhash Y."/>
            <person name="Lee S."/>
        </authorList>
    </citation>
    <scope>NUCLEOTIDE SEQUENCE [LARGE SCALE GENOMIC DNA]</scope>
    <source>
        <strain evidence="7 8">H1</strain>
    </source>
</reference>
<organism evidence="7 8">
    <name type="scientific">Alkanindiges hydrocarboniclasticus</name>
    <dbReference type="NCBI Taxonomy" id="1907941"/>
    <lineage>
        <taxon>Bacteria</taxon>
        <taxon>Pseudomonadati</taxon>
        <taxon>Pseudomonadota</taxon>
        <taxon>Gammaproteobacteria</taxon>
        <taxon>Moraxellales</taxon>
        <taxon>Moraxellaceae</taxon>
        <taxon>Alkanindiges</taxon>
    </lineage>
</organism>
<evidence type="ECO:0000256" key="1">
    <source>
        <dbReference type="ARBA" id="ARBA00002190"/>
    </source>
</evidence>
<dbReference type="PANTHER" id="PTHR33217:SF5">
    <property type="entry name" value="MUTATOR FAMILY TRANSPOSASE"/>
    <property type="match status" value="1"/>
</dbReference>
<evidence type="ECO:0000256" key="2">
    <source>
        <dbReference type="ARBA" id="ARBA00010961"/>
    </source>
</evidence>
<evidence type="ECO:0000256" key="4">
    <source>
        <dbReference type="ARBA" id="ARBA00023125"/>
    </source>
</evidence>
<dbReference type="EMBL" id="MLCN01000011">
    <property type="protein sequence ID" value="ONG41399.1"/>
    <property type="molecule type" value="Genomic_DNA"/>
</dbReference>
<evidence type="ECO:0000313" key="8">
    <source>
        <dbReference type="Proteomes" id="UP000192132"/>
    </source>
</evidence>